<name>A0A8H6SRN0_9AGAR</name>
<feature type="compositionally biased region" description="Polar residues" evidence="1">
    <location>
        <begin position="311"/>
        <end position="321"/>
    </location>
</feature>
<evidence type="ECO:0000313" key="5">
    <source>
        <dbReference type="Proteomes" id="UP000636479"/>
    </source>
</evidence>
<dbReference type="Pfam" id="PF20151">
    <property type="entry name" value="DUF6533"/>
    <property type="match status" value="1"/>
</dbReference>
<reference evidence="4" key="1">
    <citation type="submission" date="2020-05" db="EMBL/GenBank/DDBJ databases">
        <title>Mycena genomes resolve the evolution of fungal bioluminescence.</title>
        <authorList>
            <person name="Tsai I.J."/>
        </authorList>
    </citation>
    <scope>NUCLEOTIDE SEQUENCE</scope>
    <source>
        <strain evidence="4">171206Taipei</strain>
    </source>
</reference>
<feature type="region of interest" description="Disordered" evidence="1">
    <location>
        <begin position="389"/>
        <end position="411"/>
    </location>
</feature>
<organism evidence="4 5">
    <name type="scientific">Mycena indigotica</name>
    <dbReference type="NCBI Taxonomy" id="2126181"/>
    <lineage>
        <taxon>Eukaryota</taxon>
        <taxon>Fungi</taxon>
        <taxon>Dikarya</taxon>
        <taxon>Basidiomycota</taxon>
        <taxon>Agaricomycotina</taxon>
        <taxon>Agaricomycetes</taxon>
        <taxon>Agaricomycetidae</taxon>
        <taxon>Agaricales</taxon>
        <taxon>Marasmiineae</taxon>
        <taxon>Mycenaceae</taxon>
        <taxon>Mycena</taxon>
    </lineage>
</organism>
<keyword evidence="2" id="KW-0472">Membrane</keyword>
<keyword evidence="2" id="KW-0812">Transmembrane</keyword>
<evidence type="ECO:0000313" key="4">
    <source>
        <dbReference type="EMBL" id="KAF7303953.1"/>
    </source>
</evidence>
<feature type="region of interest" description="Disordered" evidence="1">
    <location>
        <begin position="299"/>
        <end position="348"/>
    </location>
</feature>
<feature type="transmembrane region" description="Helical" evidence="2">
    <location>
        <begin position="170"/>
        <end position="191"/>
    </location>
</feature>
<feature type="transmembrane region" description="Helical" evidence="2">
    <location>
        <begin position="92"/>
        <end position="111"/>
    </location>
</feature>
<gene>
    <name evidence="4" type="ORF">MIND_00626000</name>
</gene>
<protein>
    <recommendedName>
        <fullName evidence="3">DUF6533 domain-containing protein</fullName>
    </recommendedName>
</protein>
<feature type="transmembrane region" description="Helical" evidence="2">
    <location>
        <begin position="60"/>
        <end position="80"/>
    </location>
</feature>
<dbReference type="RefSeq" id="XP_037220925.1">
    <property type="nucleotide sequence ID" value="XM_037363004.1"/>
</dbReference>
<dbReference type="OrthoDB" id="3235847at2759"/>
<keyword evidence="2" id="KW-1133">Transmembrane helix</keyword>
<dbReference type="InterPro" id="IPR045340">
    <property type="entry name" value="DUF6533"/>
</dbReference>
<evidence type="ECO:0000256" key="2">
    <source>
        <dbReference type="SAM" id="Phobius"/>
    </source>
</evidence>
<dbReference type="EMBL" id="JACAZF010000005">
    <property type="protein sequence ID" value="KAF7303953.1"/>
    <property type="molecule type" value="Genomic_DNA"/>
</dbReference>
<dbReference type="Proteomes" id="UP000636479">
    <property type="component" value="Unassembled WGS sequence"/>
</dbReference>
<accession>A0A8H6SRN0</accession>
<feature type="compositionally biased region" description="Polar residues" evidence="1">
    <location>
        <begin position="334"/>
        <end position="348"/>
    </location>
</feature>
<feature type="transmembrane region" description="Helical" evidence="2">
    <location>
        <begin position="18"/>
        <end position="39"/>
    </location>
</feature>
<evidence type="ECO:0000259" key="3">
    <source>
        <dbReference type="Pfam" id="PF20151"/>
    </source>
</evidence>
<feature type="compositionally biased region" description="Low complexity" evidence="1">
    <location>
        <begin position="393"/>
        <end position="408"/>
    </location>
</feature>
<feature type="domain" description="DUF6533" evidence="3">
    <location>
        <begin position="27"/>
        <end position="68"/>
    </location>
</feature>
<feature type="transmembrane region" description="Helical" evidence="2">
    <location>
        <begin position="212"/>
        <end position="230"/>
    </location>
</feature>
<dbReference type="GeneID" id="59345520"/>
<comment type="caution">
    <text evidence="4">The sequence shown here is derived from an EMBL/GenBank/DDBJ whole genome shotgun (WGS) entry which is preliminary data.</text>
</comment>
<dbReference type="AlphaFoldDB" id="A0A8H6SRN0"/>
<evidence type="ECO:0000256" key="1">
    <source>
        <dbReference type="SAM" id="MobiDB-lite"/>
    </source>
</evidence>
<feature type="transmembrane region" description="Helical" evidence="2">
    <location>
        <begin position="236"/>
        <end position="256"/>
    </location>
</feature>
<feature type="transmembrane region" description="Helical" evidence="2">
    <location>
        <begin position="123"/>
        <end position="143"/>
    </location>
</feature>
<proteinExistence type="predicted"/>
<keyword evidence="5" id="KW-1185">Reference proteome</keyword>
<sequence length="448" mass="47976">MATFSLQGFAPLDAESQLAFAITSSTAFALVLWEFIILLPQEIQLYRKAVWATVPPYAFIFLRYSSILATLPNVFLGAVSNISCQTAASLSQAGMILVVVSTAIIFTFRTAQLWAHNGKRNTLLMSLGGLILVVIGCCVAPAIQYRVASVSSTRSTFSPSSCRVLPTPPYLPLAPGAALAFLLAVLILSLLQIKAHDPREVSQMTYRLYRAHVLYVFGATVACAATLIILCMAPPASGLAMCVQPLFVFFTSAFGTRDFRNYMLARVLGGDSSGRGSPVLYPSSSPIISPANEARYGYTYADTQKPPPSSFTPAPNRTQQPPGRPKKDAIQARHQPSGSTAPLINVAGNTKLSPNPYTSFPSPPASYDGHSSLSVASAALNHPANRSAISVNASTPSSSPHSPHTAAAGNGATSHARCCEIRLVGLVVLFTDLLWTKYVRHNFYRTFL</sequence>